<evidence type="ECO:0000256" key="3">
    <source>
        <dbReference type="ARBA" id="ARBA00022475"/>
    </source>
</evidence>
<sequence length="370" mass="42810">MGRLNLKKIKLNLLRLGFNWFYQLSYHVRGPQKQRVSFVTMRSARLNDNLKALHAEFARDGRYQLKVLCFQYDRTWKSKLGFLVAALRTLWLLATSKLLIIDDYCLPLYAVHKHPENQVVQLWHAVGALKKFGLSLPTASRSVIKPHTNYDWVFINTPADKFAYVDAFDVDPDHVLVNGEPMVDQLMRQRPLQHTGAKRLLYSPTYRPGARGTAQVLAYVQQLVRSCQQLTGVWDVYVSLHPYLRLPVLDLPANVHVFQDAARVRALMPTIDLFVTDYSSLSLSFSHFERPIVLYTPDYDAYVKTSGFYVDYYDYLDVPHFESAERVVAYVNADLANYDLGRVRRLNAKTFTHQDGHNAQRVFQYLTKLT</sequence>
<dbReference type="InterPro" id="IPR043149">
    <property type="entry name" value="TagF_N"/>
</dbReference>
<name>A0A3R8J7R8_9LACO</name>
<keyword evidence="4 7" id="KW-0808">Transferase</keyword>
<dbReference type="PANTHER" id="PTHR37316">
    <property type="entry name" value="TEICHOIC ACID GLYCEROL-PHOSPHATE PRIMASE"/>
    <property type="match status" value="1"/>
</dbReference>
<keyword evidence="3" id="KW-1003">Cell membrane</keyword>
<dbReference type="OrthoDB" id="9811865at2"/>
<dbReference type="PANTHER" id="PTHR37316:SF3">
    <property type="entry name" value="TEICHOIC ACID GLYCEROL-PHOSPHATE TRANSFERASE"/>
    <property type="match status" value="1"/>
</dbReference>
<proteinExistence type="inferred from homology"/>
<evidence type="ECO:0000256" key="2">
    <source>
        <dbReference type="ARBA" id="ARBA00010488"/>
    </source>
</evidence>
<keyword evidence="5" id="KW-0777">Teichoic acid biosynthesis</keyword>
<keyword evidence="6" id="KW-0472">Membrane</keyword>
<protein>
    <submittedName>
        <fullName evidence="7">Ribitolphosphotransferase</fullName>
    </submittedName>
</protein>
<dbReference type="InterPro" id="IPR051612">
    <property type="entry name" value="Teichoic_Acid_Biosynth"/>
</dbReference>
<dbReference type="Gene3D" id="3.40.50.12580">
    <property type="match status" value="1"/>
</dbReference>
<evidence type="ECO:0000256" key="5">
    <source>
        <dbReference type="ARBA" id="ARBA00022944"/>
    </source>
</evidence>
<dbReference type="RefSeq" id="WP_125072269.1">
    <property type="nucleotide sequence ID" value="NZ_QWZQ01000020.1"/>
</dbReference>
<evidence type="ECO:0000313" key="7">
    <source>
        <dbReference type="EMBL" id="RRK10458.1"/>
    </source>
</evidence>
<comment type="subcellular location">
    <subcellularLocation>
        <location evidence="1">Cell membrane</location>
        <topology evidence="1">Peripheral membrane protein</topology>
    </subcellularLocation>
</comment>
<evidence type="ECO:0000313" key="8">
    <source>
        <dbReference type="Proteomes" id="UP000283633"/>
    </source>
</evidence>
<gene>
    <name evidence="7" type="ORF">D1831_07275</name>
</gene>
<comment type="caution">
    <text evidence="7">The sequence shown here is derived from an EMBL/GenBank/DDBJ whole genome shotgun (WGS) entry which is preliminary data.</text>
</comment>
<comment type="similarity">
    <text evidence="2">Belongs to the CDP-glycerol glycerophosphotransferase family.</text>
</comment>
<organism evidence="7 8">
    <name type="scientific">Lactiplantibacillus garii</name>
    <dbReference type="NCBI Taxonomy" id="2306423"/>
    <lineage>
        <taxon>Bacteria</taxon>
        <taxon>Bacillati</taxon>
        <taxon>Bacillota</taxon>
        <taxon>Bacilli</taxon>
        <taxon>Lactobacillales</taxon>
        <taxon>Lactobacillaceae</taxon>
        <taxon>Lactiplantibacillus</taxon>
    </lineage>
</organism>
<keyword evidence="8" id="KW-1185">Reference proteome</keyword>
<accession>A0A3R8J7R8</accession>
<dbReference type="EMBL" id="QWZQ01000020">
    <property type="protein sequence ID" value="RRK10458.1"/>
    <property type="molecule type" value="Genomic_DNA"/>
</dbReference>
<reference evidence="7 8" key="1">
    <citation type="submission" date="2018-08" db="EMBL/GenBank/DDBJ databases">
        <title>Genome Lactobacillus garii FI11369.</title>
        <authorList>
            <person name="Diaz M."/>
            <person name="Narbad A."/>
        </authorList>
    </citation>
    <scope>NUCLEOTIDE SEQUENCE [LARGE SCALE GENOMIC DNA]</scope>
    <source>
        <strain evidence="7 8">FI11369</strain>
    </source>
</reference>
<evidence type="ECO:0000256" key="6">
    <source>
        <dbReference type="ARBA" id="ARBA00023136"/>
    </source>
</evidence>
<dbReference type="InterPro" id="IPR007554">
    <property type="entry name" value="Glycerophosphate_synth"/>
</dbReference>
<dbReference type="Proteomes" id="UP000283633">
    <property type="component" value="Unassembled WGS sequence"/>
</dbReference>
<evidence type="ECO:0000256" key="1">
    <source>
        <dbReference type="ARBA" id="ARBA00004202"/>
    </source>
</evidence>
<dbReference type="GO" id="GO:0019350">
    <property type="term" value="P:teichoic acid biosynthetic process"/>
    <property type="evidence" value="ECO:0007669"/>
    <property type="project" value="UniProtKB-KW"/>
</dbReference>
<dbReference type="GO" id="GO:0047355">
    <property type="term" value="F:CDP-glycerol glycerophosphotransferase activity"/>
    <property type="evidence" value="ECO:0007669"/>
    <property type="project" value="InterPro"/>
</dbReference>
<dbReference type="Gene3D" id="3.40.50.11820">
    <property type="match status" value="1"/>
</dbReference>
<dbReference type="SUPFAM" id="SSF53756">
    <property type="entry name" value="UDP-Glycosyltransferase/glycogen phosphorylase"/>
    <property type="match status" value="1"/>
</dbReference>
<dbReference type="AlphaFoldDB" id="A0A3R8J7R8"/>
<evidence type="ECO:0000256" key="4">
    <source>
        <dbReference type="ARBA" id="ARBA00022679"/>
    </source>
</evidence>
<dbReference type="InterPro" id="IPR043148">
    <property type="entry name" value="TagF_C"/>
</dbReference>
<dbReference type="GO" id="GO:0005886">
    <property type="term" value="C:plasma membrane"/>
    <property type="evidence" value="ECO:0007669"/>
    <property type="project" value="UniProtKB-SubCell"/>
</dbReference>
<dbReference type="Pfam" id="PF04464">
    <property type="entry name" value="Glyphos_transf"/>
    <property type="match status" value="1"/>
</dbReference>